<dbReference type="GO" id="GO:0016020">
    <property type="term" value="C:membrane"/>
    <property type="evidence" value="ECO:0007669"/>
    <property type="project" value="UniProtKB-SubCell"/>
</dbReference>
<evidence type="ECO:0000256" key="6">
    <source>
        <dbReference type="ARBA" id="ARBA00023315"/>
    </source>
</evidence>
<keyword evidence="2" id="KW-0808">Transferase</keyword>
<sequence>MIDDFYSGLSAKVGGIPIDHLKLISCLLLSYPLSHCELNLVFLRIPSQYPSLRNAFNLLCSLFFLIGIFDLKYGLLNLLFNSIVSFYLAKSFSAYSWMPWVVMGFAMTHLLLFHIQRLIHVTPSTAIEISGSLMVLIQRTTTYAWNVHDGQLKEEELEDYQKDNRVMKQPPLLGFLAYTLYFPAILVGPAFPYDAYASLVDNSLFETSRPRKLKGRRRAGYRRMVFGLIFMALYAVFGGSTDMGFLIDSEWKKNHGILSRIAFLQKSAVITRCKYYAVWSISEGACIISGLGFNGYNEKNGRTRWDRVRNIDVLGVELAQNVKELLDAWNMNTNVWLRSCVYKRVTTKGKKPGFQSTLITFVTSAFWHGLPMGYYLTFIYGGFLQALGKLVRKNIRPFFIDTSKKPLYDVLSIVTTQMLINFAIIPFMLLGFKNSLKGWYSVGGYGIIVVTVAFNYFKYMGGTDRLQTKLKQRRDDALEELFDGTPTAEMRDKAGLDEELLTRDVDEIMEKLTKHGTLASREAADQIKDLSNEGKTITKGVVKDAVNVSKSE</sequence>
<evidence type="ECO:0000256" key="5">
    <source>
        <dbReference type="ARBA" id="ARBA00023136"/>
    </source>
</evidence>
<gene>
    <name evidence="8" type="ORF">E3Q02_03310</name>
</gene>
<feature type="transmembrane region" description="Helical" evidence="7">
    <location>
        <begin position="224"/>
        <end position="247"/>
    </location>
</feature>
<evidence type="ECO:0000256" key="4">
    <source>
        <dbReference type="ARBA" id="ARBA00022989"/>
    </source>
</evidence>
<keyword evidence="3 7" id="KW-0812">Transmembrane</keyword>
<dbReference type="GO" id="GO:0003841">
    <property type="term" value="F:1-acylglycerol-3-phosphate O-acyltransferase activity"/>
    <property type="evidence" value="ECO:0007669"/>
    <property type="project" value="TreeGrafter"/>
</dbReference>
<feature type="transmembrane region" description="Helical" evidence="7">
    <location>
        <begin position="172"/>
        <end position="191"/>
    </location>
</feature>
<keyword evidence="4 7" id="KW-1133">Transmembrane helix</keyword>
<evidence type="ECO:0000313" key="8">
    <source>
        <dbReference type="EMBL" id="TIC62819.1"/>
    </source>
</evidence>
<dbReference type="InterPro" id="IPR049941">
    <property type="entry name" value="LPLAT_7/PORCN-like"/>
</dbReference>
<comment type="caution">
    <text evidence="8">The sequence shown here is derived from an EMBL/GenBank/DDBJ whole genome shotgun (WGS) entry which is preliminary data.</text>
</comment>
<dbReference type="InterPro" id="IPR004299">
    <property type="entry name" value="MBOAT_fam"/>
</dbReference>
<feature type="transmembrane region" description="Helical" evidence="7">
    <location>
        <begin position="438"/>
        <end position="457"/>
    </location>
</feature>
<protein>
    <submittedName>
        <fullName evidence="8">MBOAT-domain-containing protein</fullName>
    </submittedName>
</protein>
<proteinExistence type="predicted"/>
<dbReference type="GO" id="GO:0005783">
    <property type="term" value="C:endoplasmic reticulum"/>
    <property type="evidence" value="ECO:0007669"/>
    <property type="project" value="TreeGrafter"/>
</dbReference>
<accession>A0AB38MT40</accession>
<feature type="transmembrane region" description="Helical" evidence="7">
    <location>
        <begin position="374"/>
        <end position="391"/>
    </location>
</feature>
<dbReference type="Pfam" id="PF03062">
    <property type="entry name" value="MBOAT"/>
    <property type="match status" value="1"/>
</dbReference>
<feature type="transmembrane region" description="Helical" evidence="7">
    <location>
        <begin position="411"/>
        <end position="432"/>
    </location>
</feature>
<reference evidence="8 9" key="1">
    <citation type="submission" date="2019-03" db="EMBL/GenBank/DDBJ databases">
        <title>Sequencing 25 genomes of Wallemia mellicola.</title>
        <authorList>
            <person name="Gostincar C."/>
        </authorList>
    </citation>
    <scope>NUCLEOTIDE SEQUENCE [LARGE SCALE GENOMIC DNA]</scope>
    <source>
        <strain evidence="8 9">EXF-1274</strain>
    </source>
</reference>
<dbReference type="Proteomes" id="UP000309601">
    <property type="component" value="Unassembled WGS sequence"/>
</dbReference>
<evidence type="ECO:0000256" key="3">
    <source>
        <dbReference type="ARBA" id="ARBA00022692"/>
    </source>
</evidence>
<feature type="transmembrane region" description="Helical" evidence="7">
    <location>
        <begin position="55"/>
        <end position="75"/>
    </location>
</feature>
<evidence type="ECO:0000256" key="7">
    <source>
        <dbReference type="SAM" id="Phobius"/>
    </source>
</evidence>
<name>A0AB38MT40_9BASI</name>
<dbReference type="GO" id="GO:0030258">
    <property type="term" value="P:lipid modification"/>
    <property type="evidence" value="ECO:0007669"/>
    <property type="project" value="TreeGrafter"/>
</dbReference>
<dbReference type="AlphaFoldDB" id="A0AB38MT40"/>
<evidence type="ECO:0000313" key="9">
    <source>
        <dbReference type="Proteomes" id="UP000309601"/>
    </source>
</evidence>
<dbReference type="PANTHER" id="PTHR13906:SF4">
    <property type="entry name" value="LYSOPHOSPHOLIPID ACYLTRANSFERASE 6"/>
    <property type="match status" value="1"/>
</dbReference>
<keyword evidence="5 7" id="KW-0472">Membrane</keyword>
<organism evidence="8 9">
    <name type="scientific">Wallemia mellicola</name>
    <dbReference type="NCBI Taxonomy" id="1708541"/>
    <lineage>
        <taxon>Eukaryota</taxon>
        <taxon>Fungi</taxon>
        <taxon>Dikarya</taxon>
        <taxon>Basidiomycota</taxon>
        <taxon>Wallemiomycotina</taxon>
        <taxon>Wallemiomycetes</taxon>
        <taxon>Wallemiales</taxon>
        <taxon>Wallemiaceae</taxon>
        <taxon>Wallemia</taxon>
    </lineage>
</organism>
<dbReference type="PANTHER" id="PTHR13906">
    <property type="entry name" value="PORCUPINE"/>
    <property type="match status" value="1"/>
</dbReference>
<dbReference type="EMBL" id="SPRW01000042">
    <property type="protein sequence ID" value="TIC62819.1"/>
    <property type="molecule type" value="Genomic_DNA"/>
</dbReference>
<dbReference type="GO" id="GO:0047184">
    <property type="term" value="F:1-acylglycerophosphocholine O-acyltransferase activity"/>
    <property type="evidence" value="ECO:0007669"/>
    <property type="project" value="TreeGrafter"/>
</dbReference>
<comment type="subcellular location">
    <subcellularLocation>
        <location evidence="1">Membrane</location>
        <topology evidence="1">Multi-pass membrane protein</topology>
    </subcellularLocation>
</comment>
<keyword evidence="6" id="KW-0012">Acyltransferase</keyword>
<dbReference type="GO" id="GO:0046474">
    <property type="term" value="P:glycerophospholipid biosynthetic process"/>
    <property type="evidence" value="ECO:0007669"/>
    <property type="project" value="TreeGrafter"/>
</dbReference>
<evidence type="ECO:0000256" key="1">
    <source>
        <dbReference type="ARBA" id="ARBA00004141"/>
    </source>
</evidence>
<evidence type="ECO:0000256" key="2">
    <source>
        <dbReference type="ARBA" id="ARBA00022679"/>
    </source>
</evidence>
<feature type="transmembrane region" description="Helical" evidence="7">
    <location>
        <begin position="95"/>
        <end position="115"/>
    </location>
</feature>